<proteinExistence type="predicted"/>
<accession>A0A238JX05</accession>
<dbReference type="OrthoDB" id="10008523at2"/>
<evidence type="ECO:0000313" key="3">
    <source>
        <dbReference type="Proteomes" id="UP000202922"/>
    </source>
</evidence>
<dbReference type="EMBL" id="FXYE01000001">
    <property type="protein sequence ID" value="SMX34246.1"/>
    <property type="molecule type" value="Genomic_DNA"/>
</dbReference>
<dbReference type="Proteomes" id="UP000202922">
    <property type="component" value="Unassembled WGS sequence"/>
</dbReference>
<feature type="compositionally biased region" description="Basic residues" evidence="1">
    <location>
        <begin position="169"/>
        <end position="183"/>
    </location>
</feature>
<reference evidence="3" key="1">
    <citation type="submission" date="2017-05" db="EMBL/GenBank/DDBJ databases">
        <authorList>
            <person name="Rodrigo-Torres L."/>
            <person name="Arahal R. D."/>
            <person name="Lucena T."/>
        </authorList>
    </citation>
    <scope>NUCLEOTIDE SEQUENCE [LARGE SCALE GENOMIC DNA]</scope>
    <source>
        <strain evidence="3">CECT 8621</strain>
    </source>
</reference>
<feature type="compositionally biased region" description="Low complexity" evidence="1">
    <location>
        <begin position="139"/>
        <end position="162"/>
    </location>
</feature>
<sequence length="193" mass="20360">MVCVTPVGLSSQYSNAVEMWSKGIAMQMSMVDAWYDMARRFNPLLPAFTFAELSHAHETPLYSREPKLSVVPSVKKTAPKAAATTKTAVKKPAAPKLVTPKVSVEKAAAPAVKTPPPVKAEAPKAAAPAKTAAKKPATRKTTAAKAKVAEPAPATPKPAAKTAEPKAKTAAKRTSSTRRRRKAPAAPAQPFKE</sequence>
<dbReference type="AlphaFoldDB" id="A0A238JX05"/>
<organism evidence="2 3">
    <name type="scientific">Actibacterium lipolyticum</name>
    <dbReference type="NCBI Taxonomy" id="1524263"/>
    <lineage>
        <taxon>Bacteria</taxon>
        <taxon>Pseudomonadati</taxon>
        <taxon>Pseudomonadota</taxon>
        <taxon>Alphaproteobacteria</taxon>
        <taxon>Rhodobacterales</taxon>
        <taxon>Roseobacteraceae</taxon>
        <taxon>Actibacterium</taxon>
    </lineage>
</organism>
<dbReference type="RefSeq" id="WP_141137842.1">
    <property type="nucleotide sequence ID" value="NZ_FXYE01000001.1"/>
</dbReference>
<gene>
    <name evidence="2" type="ORF">COL8621_01227</name>
</gene>
<name>A0A238JX05_9RHOB</name>
<evidence type="ECO:0000256" key="1">
    <source>
        <dbReference type="SAM" id="MobiDB-lite"/>
    </source>
</evidence>
<keyword evidence="3" id="KW-1185">Reference proteome</keyword>
<feature type="region of interest" description="Disordered" evidence="1">
    <location>
        <begin position="78"/>
        <end position="193"/>
    </location>
</feature>
<protein>
    <submittedName>
        <fullName evidence="2">Uncharacterized protein</fullName>
    </submittedName>
</protein>
<evidence type="ECO:0000313" key="2">
    <source>
        <dbReference type="EMBL" id="SMX34246.1"/>
    </source>
</evidence>
<feature type="compositionally biased region" description="Low complexity" evidence="1">
    <location>
        <begin position="78"/>
        <end position="112"/>
    </location>
</feature>
<feature type="compositionally biased region" description="Low complexity" evidence="1">
    <location>
        <begin position="184"/>
        <end position="193"/>
    </location>
</feature>
<feature type="compositionally biased region" description="Low complexity" evidence="1">
    <location>
        <begin position="119"/>
        <end position="131"/>
    </location>
</feature>